<feature type="domain" description="Multidrug resistance protein MdtA-like alpha-helical hairpin" evidence="7">
    <location>
        <begin position="125"/>
        <end position="195"/>
    </location>
</feature>
<evidence type="ECO:0000259" key="9">
    <source>
        <dbReference type="Pfam" id="PF25990"/>
    </source>
</evidence>
<gene>
    <name evidence="10" type="ORF">FHR19_003487</name>
</gene>
<evidence type="ECO:0000313" key="11">
    <source>
        <dbReference type="Proteomes" id="UP000557739"/>
    </source>
</evidence>
<reference evidence="10 11" key="1">
    <citation type="submission" date="2020-08" db="EMBL/GenBank/DDBJ databases">
        <title>Genomic Encyclopedia of Type Strains, Phase IV (KMG-IV): sequencing the most valuable type-strain genomes for metagenomic binning, comparative biology and taxonomic classification.</title>
        <authorList>
            <person name="Goeker M."/>
        </authorList>
    </citation>
    <scope>NUCLEOTIDE SEQUENCE [LARGE SCALE GENOMIC DNA]</scope>
    <source>
        <strain evidence="10 11">DSM 27244</strain>
    </source>
</reference>
<proteinExistence type="inferred from homology"/>
<dbReference type="Proteomes" id="UP000557739">
    <property type="component" value="Unassembled WGS sequence"/>
</dbReference>
<dbReference type="PANTHER" id="PTHR32347:SF14">
    <property type="entry name" value="EFFLUX SYSTEM COMPONENT YKNX-RELATED"/>
    <property type="match status" value="1"/>
</dbReference>
<dbReference type="Pfam" id="PF25917">
    <property type="entry name" value="BSH_RND"/>
    <property type="match status" value="1"/>
</dbReference>
<keyword evidence="6" id="KW-0812">Transmembrane</keyword>
<evidence type="ECO:0000259" key="7">
    <source>
        <dbReference type="Pfam" id="PF25876"/>
    </source>
</evidence>
<dbReference type="InterPro" id="IPR006143">
    <property type="entry name" value="RND_pump_MFP"/>
</dbReference>
<dbReference type="InterPro" id="IPR058636">
    <property type="entry name" value="Beta-barrel_YknX"/>
</dbReference>
<dbReference type="EMBL" id="JACIJJ010000007">
    <property type="protein sequence ID" value="MBB5700107.1"/>
    <property type="molecule type" value="Genomic_DNA"/>
</dbReference>
<dbReference type="InterPro" id="IPR058624">
    <property type="entry name" value="MdtA-like_HH"/>
</dbReference>
<accession>A0A7W9EJD2</accession>
<evidence type="ECO:0000256" key="6">
    <source>
        <dbReference type="SAM" id="Phobius"/>
    </source>
</evidence>
<comment type="caution">
    <text evidence="10">The sequence shown here is derived from an EMBL/GenBank/DDBJ whole genome shotgun (WGS) entry which is preliminary data.</text>
</comment>
<protein>
    <submittedName>
        <fullName evidence="10">HlyD family secretion protein</fullName>
    </submittedName>
</protein>
<keyword evidence="6" id="KW-0472">Membrane</keyword>
<comment type="similarity">
    <text evidence="2">Belongs to the membrane fusion protein (MFP) (TC 8.A.1) family.</text>
</comment>
<keyword evidence="11" id="KW-1185">Reference proteome</keyword>
<dbReference type="RefSeq" id="WP_184031095.1">
    <property type="nucleotide sequence ID" value="NZ_JACIJJ010000007.1"/>
</dbReference>
<dbReference type="NCBIfam" id="TIGR01730">
    <property type="entry name" value="RND_mfp"/>
    <property type="match status" value="1"/>
</dbReference>
<dbReference type="InterPro" id="IPR058625">
    <property type="entry name" value="MdtA-like_BSH"/>
</dbReference>
<dbReference type="AlphaFoldDB" id="A0A7W9EJD2"/>
<feature type="region of interest" description="Disordered" evidence="5">
    <location>
        <begin position="360"/>
        <end position="398"/>
    </location>
</feature>
<dbReference type="Pfam" id="PF25876">
    <property type="entry name" value="HH_MFP_RND"/>
    <property type="match status" value="1"/>
</dbReference>
<feature type="compositionally biased region" description="Gly residues" evidence="5">
    <location>
        <begin position="451"/>
        <end position="484"/>
    </location>
</feature>
<dbReference type="SUPFAM" id="SSF111369">
    <property type="entry name" value="HlyD-like secretion proteins"/>
    <property type="match status" value="1"/>
</dbReference>
<name>A0A7W9EJD2_9SPHN</name>
<keyword evidence="6" id="KW-1133">Transmembrane helix</keyword>
<dbReference type="Pfam" id="PF25990">
    <property type="entry name" value="Beta-barrel_YknX"/>
    <property type="match status" value="1"/>
</dbReference>
<evidence type="ECO:0000256" key="1">
    <source>
        <dbReference type="ARBA" id="ARBA00004196"/>
    </source>
</evidence>
<evidence type="ECO:0000259" key="8">
    <source>
        <dbReference type="Pfam" id="PF25917"/>
    </source>
</evidence>
<evidence type="ECO:0000256" key="3">
    <source>
        <dbReference type="ARBA" id="ARBA00023054"/>
    </source>
</evidence>
<comment type="subcellular location">
    <subcellularLocation>
        <location evidence="1">Cell envelope</location>
    </subcellularLocation>
</comment>
<dbReference type="GO" id="GO:0022857">
    <property type="term" value="F:transmembrane transporter activity"/>
    <property type="evidence" value="ECO:0007669"/>
    <property type="project" value="InterPro"/>
</dbReference>
<evidence type="ECO:0000313" key="10">
    <source>
        <dbReference type="EMBL" id="MBB5700107.1"/>
    </source>
</evidence>
<dbReference type="Gene3D" id="2.40.420.20">
    <property type="match status" value="1"/>
</dbReference>
<evidence type="ECO:0000256" key="2">
    <source>
        <dbReference type="ARBA" id="ARBA00009477"/>
    </source>
</evidence>
<evidence type="ECO:0000256" key="5">
    <source>
        <dbReference type="SAM" id="MobiDB-lite"/>
    </source>
</evidence>
<organism evidence="10 11">
    <name type="scientific">Sphingomonas yantingensis</name>
    <dbReference type="NCBI Taxonomy" id="1241761"/>
    <lineage>
        <taxon>Bacteria</taxon>
        <taxon>Pseudomonadati</taxon>
        <taxon>Pseudomonadota</taxon>
        <taxon>Alphaproteobacteria</taxon>
        <taxon>Sphingomonadales</taxon>
        <taxon>Sphingomonadaceae</taxon>
        <taxon>Sphingomonas</taxon>
    </lineage>
</organism>
<feature type="coiled-coil region" evidence="4">
    <location>
        <begin position="118"/>
        <end position="152"/>
    </location>
</feature>
<evidence type="ECO:0000256" key="4">
    <source>
        <dbReference type="SAM" id="Coils"/>
    </source>
</evidence>
<dbReference type="Gene3D" id="2.40.30.170">
    <property type="match status" value="1"/>
</dbReference>
<feature type="domain" description="YknX-like beta-barrel" evidence="9">
    <location>
        <begin position="246"/>
        <end position="338"/>
    </location>
</feature>
<dbReference type="Gene3D" id="2.40.50.100">
    <property type="match status" value="1"/>
</dbReference>
<feature type="transmembrane region" description="Helical" evidence="6">
    <location>
        <begin position="24"/>
        <end position="45"/>
    </location>
</feature>
<dbReference type="GO" id="GO:0016020">
    <property type="term" value="C:membrane"/>
    <property type="evidence" value="ECO:0007669"/>
    <property type="project" value="InterPro"/>
</dbReference>
<keyword evidence="3 4" id="KW-0175">Coiled coil</keyword>
<feature type="region of interest" description="Disordered" evidence="5">
    <location>
        <begin position="445"/>
        <end position="484"/>
    </location>
</feature>
<dbReference type="PANTHER" id="PTHR32347">
    <property type="entry name" value="EFFLUX SYSTEM COMPONENT YKNX-RELATED"/>
    <property type="match status" value="1"/>
</dbReference>
<dbReference type="InterPro" id="IPR050465">
    <property type="entry name" value="UPF0194_transport"/>
</dbReference>
<sequence>MADQTQADIDAFLGTKSQPKWKRYAKWALIALGVVLLVWGTLSFFKGDAKTDYATTPARQGNLEVTVSATGKLAPTNQVTVGSQLSGLVTQVVVDVNDRVRAGQPLAQIDPEQLDDQIRQNQANLAAQQAAVQQAQATLTEARATLNRFEEVSRLSGGRVPAKTELDTARAAVARGVAGVRTAEANVAAARAQLSASQTQRERAIIRSPVNGVVLARQVDPGQTVAASFNTPTLFVIAEDLSQMELEVAIDEADVGSVKNGQRATFTVDAFPGERFPATISRVDVGSNLSVSEASSSSSSTGSTGAATTGQVVSYAAKLSVANAELRLRPGMTATAEIVTTERQNVLLVPNAALRFQPSTGNGADASKGGLASAIVPGPRRRRGGGGGERTATIGRGSQQTIYILGENNEPQPIRVTVGESDGQLTEILSGGLRPGMKIITGQLAGDNARKGGGQGRRSGGGGAGGGQGRGGAGGGGGGGQRGA</sequence>
<feature type="domain" description="Multidrug resistance protein MdtA-like barrel-sandwich hybrid" evidence="8">
    <location>
        <begin position="77"/>
        <end position="233"/>
    </location>
</feature>
<dbReference type="GO" id="GO:0030313">
    <property type="term" value="C:cell envelope"/>
    <property type="evidence" value="ECO:0007669"/>
    <property type="project" value="UniProtKB-SubCell"/>
</dbReference>
<dbReference type="Gene3D" id="1.10.287.470">
    <property type="entry name" value="Helix hairpin bin"/>
    <property type="match status" value="1"/>
</dbReference>